<evidence type="ECO:0000313" key="1">
    <source>
        <dbReference type="EMBL" id="KAJ8633604.1"/>
    </source>
</evidence>
<protein>
    <submittedName>
        <fullName evidence="1">Uncharacterized protein</fullName>
    </submittedName>
</protein>
<comment type="caution">
    <text evidence="1">The sequence shown here is derived from an EMBL/GenBank/DDBJ whole genome shotgun (WGS) entry which is preliminary data.</text>
</comment>
<evidence type="ECO:0000313" key="2">
    <source>
        <dbReference type="Proteomes" id="UP001234297"/>
    </source>
</evidence>
<organism evidence="1 2">
    <name type="scientific">Persea americana</name>
    <name type="common">Avocado</name>
    <dbReference type="NCBI Taxonomy" id="3435"/>
    <lineage>
        <taxon>Eukaryota</taxon>
        <taxon>Viridiplantae</taxon>
        <taxon>Streptophyta</taxon>
        <taxon>Embryophyta</taxon>
        <taxon>Tracheophyta</taxon>
        <taxon>Spermatophyta</taxon>
        <taxon>Magnoliopsida</taxon>
        <taxon>Magnoliidae</taxon>
        <taxon>Laurales</taxon>
        <taxon>Lauraceae</taxon>
        <taxon>Persea</taxon>
    </lineage>
</organism>
<sequence>MKNRYWTQFILHTHVYVVTFAALFNRPTEEEFIAFAVLGFFHVSAANPSGLYIHCSDVGICAFWQFST</sequence>
<dbReference type="EMBL" id="CM056816">
    <property type="protein sequence ID" value="KAJ8633604.1"/>
    <property type="molecule type" value="Genomic_DNA"/>
</dbReference>
<accession>A0ACC2LJN9</accession>
<name>A0ACC2LJN9_PERAE</name>
<gene>
    <name evidence="1" type="ORF">MRB53_026940</name>
</gene>
<reference evidence="1 2" key="1">
    <citation type="journal article" date="2022" name="Hortic Res">
        <title>A haplotype resolved chromosomal level avocado genome allows analysis of novel avocado genes.</title>
        <authorList>
            <person name="Nath O."/>
            <person name="Fletcher S.J."/>
            <person name="Hayward A."/>
            <person name="Shaw L.M."/>
            <person name="Masouleh A.K."/>
            <person name="Furtado A."/>
            <person name="Henry R.J."/>
            <person name="Mitter N."/>
        </authorList>
    </citation>
    <scope>NUCLEOTIDE SEQUENCE [LARGE SCALE GENOMIC DNA]</scope>
    <source>
        <strain evidence="2">cv. Hass</strain>
    </source>
</reference>
<proteinExistence type="predicted"/>
<dbReference type="Proteomes" id="UP001234297">
    <property type="component" value="Chromosome 8"/>
</dbReference>
<keyword evidence="2" id="KW-1185">Reference proteome</keyword>